<organism evidence="4 5">
    <name type="scientific">Toxocara canis</name>
    <name type="common">Canine roundworm</name>
    <dbReference type="NCBI Taxonomy" id="6265"/>
    <lineage>
        <taxon>Eukaryota</taxon>
        <taxon>Metazoa</taxon>
        <taxon>Ecdysozoa</taxon>
        <taxon>Nematoda</taxon>
        <taxon>Chromadorea</taxon>
        <taxon>Rhabditida</taxon>
        <taxon>Spirurina</taxon>
        <taxon>Ascaridomorpha</taxon>
        <taxon>Ascaridoidea</taxon>
        <taxon>Toxocaridae</taxon>
        <taxon>Toxocara</taxon>
    </lineage>
</organism>
<dbReference type="GO" id="GO:0020037">
    <property type="term" value="F:heme binding"/>
    <property type="evidence" value="ECO:0007669"/>
    <property type="project" value="InterPro"/>
</dbReference>
<dbReference type="CDD" id="cd01040">
    <property type="entry name" value="Mb-like"/>
    <property type="match status" value="1"/>
</dbReference>
<proteinExistence type="inferred from homology"/>
<evidence type="ECO:0000313" key="4">
    <source>
        <dbReference type="Proteomes" id="UP000050794"/>
    </source>
</evidence>
<keyword evidence="1" id="KW-0349">Heme</keyword>
<keyword evidence="4" id="KW-1185">Reference proteome</keyword>
<protein>
    <submittedName>
        <fullName evidence="5">GLOBIN domain-containing protein</fullName>
    </submittedName>
</protein>
<dbReference type="InterPro" id="IPR044399">
    <property type="entry name" value="Mb-like_M"/>
</dbReference>
<name>A0A183VCZ8_TOXCA</name>
<dbReference type="WBParaSite" id="TCNE_0001862201-mRNA-1">
    <property type="protein sequence ID" value="TCNE_0001862201-mRNA-1"/>
    <property type="gene ID" value="TCNE_0001862201"/>
</dbReference>
<gene>
    <name evidence="3" type="ORF">TCNE_LOCUS18617</name>
</gene>
<accession>A0A183VCZ8</accession>
<dbReference type="InterPro" id="IPR009050">
    <property type="entry name" value="Globin-like_sf"/>
</dbReference>
<reference evidence="5" key="1">
    <citation type="submission" date="2016-06" db="UniProtKB">
        <authorList>
            <consortium name="WormBaseParasite"/>
        </authorList>
    </citation>
    <scope>IDENTIFICATION</scope>
</reference>
<evidence type="ECO:0000313" key="5">
    <source>
        <dbReference type="WBParaSite" id="TCNE_0001862201-mRNA-1"/>
    </source>
</evidence>
<dbReference type="GO" id="GO:0005344">
    <property type="term" value="F:oxygen carrier activity"/>
    <property type="evidence" value="ECO:0007669"/>
    <property type="project" value="UniProtKB-KW"/>
</dbReference>
<comment type="similarity">
    <text evidence="1">Belongs to the globin family.</text>
</comment>
<dbReference type="Pfam" id="PF00042">
    <property type="entry name" value="Globin"/>
    <property type="match status" value="1"/>
</dbReference>
<dbReference type="Gene3D" id="1.10.490.10">
    <property type="entry name" value="Globins"/>
    <property type="match status" value="1"/>
</dbReference>
<dbReference type="EMBL" id="UYWY01025741">
    <property type="protein sequence ID" value="VDM49938.1"/>
    <property type="molecule type" value="Genomic_DNA"/>
</dbReference>
<dbReference type="SUPFAM" id="SSF46458">
    <property type="entry name" value="Globin-like"/>
    <property type="match status" value="1"/>
</dbReference>
<reference evidence="3 4" key="2">
    <citation type="submission" date="2018-11" db="EMBL/GenBank/DDBJ databases">
        <authorList>
            <consortium name="Pathogen Informatics"/>
        </authorList>
    </citation>
    <scope>NUCLEOTIDE SEQUENCE [LARGE SCALE GENOMIC DNA]</scope>
</reference>
<dbReference type="InterPro" id="IPR000971">
    <property type="entry name" value="Globin"/>
</dbReference>
<dbReference type="Proteomes" id="UP000050794">
    <property type="component" value="Unassembled WGS sequence"/>
</dbReference>
<dbReference type="InterPro" id="IPR012292">
    <property type="entry name" value="Globin/Proto"/>
</dbReference>
<evidence type="ECO:0000256" key="1">
    <source>
        <dbReference type="RuleBase" id="RU000356"/>
    </source>
</evidence>
<keyword evidence="1" id="KW-0479">Metal-binding</keyword>
<dbReference type="GO" id="GO:0019825">
    <property type="term" value="F:oxygen binding"/>
    <property type="evidence" value="ECO:0007669"/>
    <property type="project" value="InterPro"/>
</dbReference>
<sequence>MIFEQIPDARLMFVFTQNDPLNCAITAELKFHALRFMQAVETVMSHLDDPRCLGDFFDNLGKIHARQEERVGFKKVLARKNGILRQFVRFISCANCFSVTLYLRWTLNPLVRGGRGEVNCLPGVENAAGIWGLPE</sequence>
<evidence type="ECO:0000259" key="2">
    <source>
        <dbReference type="Pfam" id="PF00042"/>
    </source>
</evidence>
<feature type="domain" description="Globin" evidence="2">
    <location>
        <begin position="2"/>
        <end position="67"/>
    </location>
</feature>
<dbReference type="AlphaFoldDB" id="A0A183VCZ8"/>
<evidence type="ECO:0000313" key="3">
    <source>
        <dbReference type="EMBL" id="VDM49938.1"/>
    </source>
</evidence>
<keyword evidence="1" id="KW-0408">Iron</keyword>
<keyword evidence="1" id="KW-0813">Transport</keyword>
<keyword evidence="1" id="KW-0561">Oxygen transport</keyword>